<dbReference type="SMART" id="SM00174">
    <property type="entry name" value="RHO"/>
    <property type="match status" value="1"/>
</dbReference>
<dbReference type="SUPFAM" id="SSF52540">
    <property type="entry name" value="P-loop containing nucleoside triphosphate hydrolases"/>
    <property type="match status" value="1"/>
</dbReference>
<dbReference type="PROSITE" id="PS51419">
    <property type="entry name" value="RAB"/>
    <property type="match status" value="1"/>
</dbReference>
<dbReference type="SMART" id="SM00175">
    <property type="entry name" value="RAB"/>
    <property type="match status" value="1"/>
</dbReference>
<dbReference type="EMBL" id="HBHJ01020625">
    <property type="protein sequence ID" value="CAD9696848.1"/>
    <property type="molecule type" value="Transcribed_RNA"/>
</dbReference>
<dbReference type="PROSITE" id="PS51421">
    <property type="entry name" value="RAS"/>
    <property type="match status" value="1"/>
</dbReference>
<sequence>MIWECQSLCAPPPAFPYNQWPPPCLQAGQVDYRSMVRSYYRNVTGALAVYDVTSALSLEDLEPWIGEARQHASEALSIGLVGTKLDLCQADPARREVSAEDATEFMAKHGLDFRCETSAKTGQGVDDAFQQLVDLIVAKLKAGRVNDEEVEIRESIRLSHFPRNRRHHSSDAACSSSTCA</sequence>
<proteinExistence type="predicted"/>
<dbReference type="PANTHER" id="PTHR47979">
    <property type="entry name" value="DRAB11-RELATED"/>
    <property type="match status" value="1"/>
</dbReference>
<reference evidence="1" key="1">
    <citation type="submission" date="2021-01" db="EMBL/GenBank/DDBJ databases">
        <authorList>
            <person name="Corre E."/>
            <person name="Pelletier E."/>
            <person name="Niang G."/>
            <person name="Scheremetjew M."/>
            <person name="Finn R."/>
            <person name="Kale V."/>
            <person name="Holt S."/>
            <person name="Cochrane G."/>
            <person name="Meng A."/>
            <person name="Brown T."/>
            <person name="Cohen L."/>
        </authorList>
    </citation>
    <scope>NUCLEOTIDE SEQUENCE</scope>
    <source>
        <strain evidence="1">CCMP1243</strain>
    </source>
</reference>
<dbReference type="InterPro" id="IPR050209">
    <property type="entry name" value="Rab_GTPases_membrane_traffic"/>
</dbReference>
<evidence type="ECO:0000313" key="1">
    <source>
        <dbReference type="EMBL" id="CAD9696848.1"/>
    </source>
</evidence>
<dbReference type="AlphaFoldDB" id="A0A7S2SDF8"/>
<accession>A0A7S2SDF8</accession>
<dbReference type="InterPro" id="IPR001806">
    <property type="entry name" value="Small_GTPase"/>
</dbReference>
<organism evidence="1">
    <name type="scientific">Rhizochromulina marina</name>
    <dbReference type="NCBI Taxonomy" id="1034831"/>
    <lineage>
        <taxon>Eukaryota</taxon>
        <taxon>Sar</taxon>
        <taxon>Stramenopiles</taxon>
        <taxon>Ochrophyta</taxon>
        <taxon>Dictyochophyceae</taxon>
        <taxon>Rhizochromulinales</taxon>
        <taxon>Rhizochromulina</taxon>
    </lineage>
</organism>
<dbReference type="Pfam" id="PF00071">
    <property type="entry name" value="Ras"/>
    <property type="match status" value="1"/>
</dbReference>
<dbReference type="SMART" id="SM00173">
    <property type="entry name" value="RAS"/>
    <property type="match status" value="1"/>
</dbReference>
<name>A0A7S2SDF8_9STRA</name>
<dbReference type="PRINTS" id="PR00449">
    <property type="entry name" value="RASTRNSFRMNG"/>
</dbReference>
<gene>
    <name evidence="1" type="ORF">RMAR1173_LOCUS13671</name>
</gene>
<dbReference type="Gene3D" id="3.40.50.300">
    <property type="entry name" value="P-loop containing nucleotide triphosphate hydrolases"/>
    <property type="match status" value="1"/>
</dbReference>
<dbReference type="GO" id="GO:0003924">
    <property type="term" value="F:GTPase activity"/>
    <property type="evidence" value="ECO:0007669"/>
    <property type="project" value="InterPro"/>
</dbReference>
<dbReference type="InterPro" id="IPR027417">
    <property type="entry name" value="P-loop_NTPase"/>
</dbReference>
<dbReference type="GO" id="GO:0005525">
    <property type="term" value="F:GTP binding"/>
    <property type="evidence" value="ECO:0007669"/>
    <property type="project" value="InterPro"/>
</dbReference>
<protein>
    <submittedName>
        <fullName evidence="1">Uncharacterized protein</fullName>
    </submittedName>
</protein>
<dbReference type="CDD" id="cd00154">
    <property type="entry name" value="Rab"/>
    <property type="match status" value="1"/>
</dbReference>